<dbReference type="AlphaFoldDB" id="A0A9N8W4C8"/>
<name>A0A9N8W4C8_9GLOM</name>
<feature type="compositionally biased region" description="Low complexity" evidence="7">
    <location>
        <begin position="663"/>
        <end position="673"/>
    </location>
</feature>
<sequence>MNNNQTTYQLTHTTHDRPSASSSFNILSVLNPEPSPPSSLGPPPADHITRTLPSPRQQEPPTRTILPPPSAITQPQYYDPVRYGTNTLQGHGQSQSNSTSFTLLPPPFPLASYPTSPTQPYSSNSHNSSNTQSGYGYSYGYRSPGFNTQTPGSFNTTLAPISQIPPPVTSPLSMAPPRPEIVNSCNLSPTTAQVTNPTPAPPQYSALNESVADDANTLLTFANSNKMDIDEKTTYNRSNAQDMPPYSVQTNATDRQVKNEYENSRLAQLLDTALEQERKERELADEENRMIHREHEEPRESDLSAKDERSREESVANSPSVEEELDIVQDDQEIVVDVTTSRELVENNAVNSSAQSVNQFGKHYDYDEPLNDYEDLVEVSTDEVMFFIPKKEEYESEKQVEAMSQDDMNKNVKVEETSPEFSSSGDEFHKSPSSSRRSSISKTVLKKTSIKKPSVRHLSAKKSLKRKSSSSNLHSPSGDDNALRIDPISGSPSIPNTPNSNKKLKRANKQRRKNSQSSSVTASPMIDPIAGNSVGAEPMAVDETQIINKLYCICRSGFDNRFMIQCDGCNEWYHGDCVKISEDESQLIDKYYCPDCAAKGNTSSWKQKCRNPPCNKPARIPSSRYCSQGCGLALAQTRLRENEKRAKLMLYLQKPQTPPKPSTPSSDKPTPSSNKRCTRNLAADLDDRAHWKKVQEEWDRVTKFSEVIERREQILRKAMARCESEGKNGYSPCGFDNRLLLNDKEVMELGDATDDNVKICKEKKGSCEKHRLWQSVKLVEIDQEKALQSARLEKLRAEKKQIGIRMKRRKTDWESALLNGTINHSSRSRMAILVNKGDSDEKITTEETKHSFVDIEA</sequence>
<evidence type="ECO:0000256" key="3">
    <source>
        <dbReference type="ARBA" id="ARBA00022771"/>
    </source>
</evidence>
<feature type="region of interest" description="Disordered" evidence="7">
    <location>
        <begin position="1"/>
        <end position="136"/>
    </location>
</feature>
<evidence type="ECO:0000256" key="4">
    <source>
        <dbReference type="ARBA" id="ARBA00022833"/>
    </source>
</evidence>
<dbReference type="InterPro" id="IPR001965">
    <property type="entry name" value="Znf_PHD"/>
</dbReference>
<keyword evidence="10" id="KW-1185">Reference proteome</keyword>
<reference evidence="9" key="1">
    <citation type="submission" date="2021-06" db="EMBL/GenBank/DDBJ databases">
        <authorList>
            <person name="Kallberg Y."/>
            <person name="Tangrot J."/>
            <person name="Rosling A."/>
        </authorList>
    </citation>
    <scope>NUCLEOTIDE SEQUENCE</scope>
    <source>
        <strain evidence="9">BR232B</strain>
    </source>
</reference>
<accession>A0A9N8W4C8</accession>
<feature type="compositionally biased region" description="Pro residues" evidence="7">
    <location>
        <begin position="33"/>
        <end position="45"/>
    </location>
</feature>
<evidence type="ECO:0000259" key="8">
    <source>
        <dbReference type="PROSITE" id="PS50016"/>
    </source>
</evidence>
<feature type="compositionally biased region" description="Low complexity" evidence="7">
    <location>
        <begin position="431"/>
        <end position="441"/>
    </location>
</feature>
<feature type="compositionally biased region" description="Basic residues" evidence="7">
    <location>
        <begin position="502"/>
        <end position="514"/>
    </location>
</feature>
<dbReference type="PROSITE" id="PS01359">
    <property type="entry name" value="ZF_PHD_1"/>
    <property type="match status" value="1"/>
</dbReference>
<feature type="compositionally biased region" description="Basic and acidic residues" evidence="7">
    <location>
        <begin position="279"/>
        <end position="314"/>
    </location>
</feature>
<dbReference type="InterPro" id="IPR013083">
    <property type="entry name" value="Znf_RING/FYVE/PHD"/>
</dbReference>
<gene>
    <name evidence="9" type="ORF">PBRASI_LOCUS1365</name>
</gene>
<dbReference type="PANTHER" id="PTHR46174">
    <property type="entry name" value="CXXC-TYPE ZINC FINGER PROTEIN 1"/>
    <property type="match status" value="1"/>
</dbReference>
<evidence type="ECO:0000256" key="7">
    <source>
        <dbReference type="SAM" id="MobiDB-lite"/>
    </source>
</evidence>
<evidence type="ECO:0000256" key="1">
    <source>
        <dbReference type="ARBA" id="ARBA00004123"/>
    </source>
</evidence>
<dbReference type="SUPFAM" id="SSF57903">
    <property type="entry name" value="FYVE/PHD zinc finger"/>
    <property type="match status" value="1"/>
</dbReference>
<keyword evidence="2" id="KW-0479">Metal-binding</keyword>
<feature type="compositionally biased region" description="Basic residues" evidence="7">
    <location>
        <begin position="444"/>
        <end position="468"/>
    </location>
</feature>
<dbReference type="InterPro" id="IPR037869">
    <property type="entry name" value="Spp1/CFP1"/>
</dbReference>
<evidence type="ECO:0000313" key="9">
    <source>
        <dbReference type="EMBL" id="CAG8476838.1"/>
    </source>
</evidence>
<dbReference type="PROSITE" id="PS50016">
    <property type="entry name" value="ZF_PHD_2"/>
    <property type="match status" value="1"/>
</dbReference>
<feature type="compositionally biased region" description="Polar residues" evidence="7">
    <location>
        <begin position="51"/>
        <end position="61"/>
    </location>
</feature>
<feature type="region of interest" description="Disordered" evidence="7">
    <location>
        <begin position="395"/>
        <end position="529"/>
    </location>
</feature>
<organism evidence="9 10">
    <name type="scientific">Paraglomus brasilianum</name>
    <dbReference type="NCBI Taxonomy" id="144538"/>
    <lineage>
        <taxon>Eukaryota</taxon>
        <taxon>Fungi</taxon>
        <taxon>Fungi incertae sedis</taxon>
        <taxon>Mucoromycota</taxon>
        <taxon>Glomeromycotina</taxon>
        <taxon>Glomeromycetes</taxon>
        <taxon>Paraglomerales</taxon>
        <taxon>Paraglomeraceae</taxon>
        <taxon>Paraglomus</taxon>
    </lineage>
</organism>
<dbReference type="GO" id="GO:0045893">
    <property type="term" value="P:positive regulation of DNA-templated transcription"/>
    <property type="evidence" value="ECO:0007669"/>
    <property type="project" value="TreeGrafter"/>
</dbReference>
<dbReference type="InterPro" id="IPR019787">
    <property type="entry name" value="Znf_PHD-finger"/>
</dbReference>
<dbReference type="Gene3D" id="3.30.40.10">
    <property type="entry name" value="Zinc/RING finger domain, C3HC4 (zinc finger)"/>
    <property type="match status" value="1"/>
</dbReference>
<feature type="region of interest" description="Disordered" evidence="7">
    <location>
        <begin position="279"/>
        <end position="324"/>
    </location>
</feature>
<feature type="compositionally biased region" description="Polar residues" evidence="7">
    <location>
        <begin position="490"/>
        <end position="501"/>
    </location>
</feature>
<dbReference type="CDD" id="cd15553">
    <property type="entry name" value="PHD_Cfp1"/>
    <property type="match status" value="1"/>
</dbReference>
<comment type="caution">
    <text evidence="9">The sequence shown here is derived from an EMBL/GenBank/DDBJ whole genome shotgun (WGS) entry which is preliminary data.</text>
</comment>
<dbReference type="Pfam" id="PF00628">
    <property type="entry name" value="PHD"/>
    <property type="match status" value="1"/>
</dbReference>
<comment type="subcellular location">
    <subcellularLocation>
        <location evidence="1">Nucleus</location>
    </subcellularLocation>
</comment>
<dbReference type="PANTHER" id="PTHR46174:SF1">
    <property type="entry name" value="CXXC-TYPE ZINC FINGER PROTEIN 1"/>
    <property type="match status" value="1"/>
</dbReference>
<dbReference type="OrthoDB" id="436852at2759"/>
<feature type="compositionally biased region" description="Basic and acidic residues" evidence="7">
    <location>
        <begin position="407"/>
        <end position="416"/>
    </location>
</feature>
<dbReference type="InterPro" id="IPR011011">
    <property type="entry name" value="Znf_FYVE_PHD"/>
</dbReference>
<evidence type="ECO:0000313" key="10">
    <source>
        <dbReference type="Proteomes" id="UP000789739"/>
    </source>
</evidence>
<keyword evidence="3 6" id="KW-0863">Zinc-finger</keyword>
<proteinExistence type="predicted"/>
<protein>
    <submittedName>
        <fullName evidence="9">10089_t:CDS:1</fullName>
    </submittedName>
</protein>
<dbReference type="GO" id="GO:0048188">
    <property type="term" value="C:Set1C/COMPASS complex"/>
    <property type="evidence" value="ECO:0007669"/>
    <property type="project" value="InterPro"/>
</dbReference>
<dbReference type="EMBL" id="CAJVPI010000086">
    <property type="protein sequence ID" value="CAG8476838.1"/>
    <property type="molecule type" value="Genomic_DNA"/>
</dbReference>
<evidence type="ECO:0000256" key="6">
    <source>
        <dbReference type="PROSITE-ProRule" id="PRU00146"/>
    </source>
</evidence>
<feature type="compositionally biased region" description="Low complexity" evidence="7">
    <location>
        <begin position="110"/>
        <end position="136"/>
    </location>
</feature>
<keyword evidence="4" id="KW-0862">Zinc</keyword>
<feature type="compositionally biased region" description="Polar residues" evidence="7">
    <location>
        <begin position="84"/>
        <end position="97"/>
    </location>
</feature>
<feature type="compositionally biased region" description="Polar residues" evidence="7">
    <location>
        <begin position="236"/>
        <end position="254"/>
    </location>
</feature>
<evidence type="ECO:0000256" key="2">
    <source>
        <dbReference type="ARBA" id="ARBA00022723"/>
    </source>
</evidence>
<keyword evidence="5" id="KW-0539">Nucleus</keyword>
<evidence type="ECO:0000256" key="5">
    <source>
        <dbReference type="ARBA" id="ARBA00023242"/>
    </source>
</evidence>
<dbReference type="GO" id="GO:0008270">
    <property type="term" value="F:zinc ion binding"/>
    <property type="evidence" value="ECO:0007669"/>
    <property type="project" value="UniProtKB-KW"/>
</dbReference>
<feature type="region of interest" description="Disordered" evidence="7">
    <location>
        <begin position="236"/>
        <end position="255"/>
    </location>
</feature>
<dbReference type="Proteomes" id="UP000789739">
    <property type="component" value="Unassembled WGS sequence"/>
</dbReference>
<feature type="compositionally biased region" description="Polar residues" evidence="7">
    <location>
        <begin position="1"/>
        <end position="12"/>
    </location>
</feature>
<dbReference type="InterPro" id="IPR019786">
    <property type="entry name" value="Zinc_finger_PHD-type_CS"/>
</dbReference>
<feature type="domain" description="PHD-type" evidence="8">
    <location>
        <begin position="549"/>
        <end position="599"/>
    </location>
</feature>
<feature type="region of interest" description="Disordered" evidence="7">
    <location>
        <begin position="652"/>
        <end position="676"/>
    </location>
</feature>
<dbReference type="SMART" id="SM00249">
    <property type="entry name" value="PHD"/>
    <property type="match status" value="1"/>
</dbReference>